<dbReference type="Proteomes" id="UP000186705">
    <property type="component" value="Unassembled WGS sequence"/>
</dbReference>
<accession>A0A1U7NP98</accession>
<evidence type="ECO:0000313" key="2">
    <source>
        <dbReference type="Proteomes" id="UP000186705"/>
    </source>
</evidence>
<reference evidence="1 2" key="1">
    <citation type="submission" date="2016-11" db="EMBL/GenBank/DDBJ databases">
        <title>Description of two novel members of the family Erysipelotrichaceae: Ileibacterium lipovorans gen. nov., sp. nov. and Dubosiella newyorkensis, gen. nov., sp. nov.</title>
        <authorList>
            <person name="Cox L.M."/>
            <person name="Sohn J."/>
            <person name="Tyrrell K.L."/>
            <person name="Citron D.M."/>
            <person name="Lawson P.A."/>
            <person name="Patel N.B."/>
            <person name="Iizumi T."/>
            <person name="Perez-Perez G.I."/>
            <person name="Goldstein E.J."/>
            <person name="Blaser M.J."/>
        </authorList>
    </citation>
    <scope>NUCLEOTIDE SEQUENCE [LARGE SCALE GENOMIC DNA]</scope>
    <source>
        <strain evidence="1 2">NYU-BL-A4</strain>
    </source>
</reference>
<gene>
    <name evidence="1" type="ORF">BO225_03085</name>
</gene>
<protein>
    <submittedName>
        <fullName evidence="1">Plasmid stabilization protein</fullName>
    </submittedName>
</protein>
<comment type="caution">
    <text evidence="1">The sequence shown here is derived from an EMBL/GenBank/DDBJ whole genome shotgun (WGS) entry which is preliminary data.</text>
</comment>
<dbReference type="InterPro" id="IPR035093">
    <property type="entry name" value="RelE/ParE_toxin_dom_sf"/>
</dbReference>
<keyword evidence="2" id="KW-1185">Reference proteome</keyword>
<dbReference type="AlphaFoldDB" id="A0A1U7NP98"/>
<proteinExistence type="predicted"/>
<dbReference type="STRING" id="1862672.BO225_03085"/>
<sequence>MADSSYILRYLPLFYEDLEEKVIYISETLKNPEVANHLLDLVESAIFERLPNAESFEPYHSLKIRRYPYYRIYIKNFVIYYVVIDDEGPKKIMEVRRFLYKGQNRDTYI</sequence>
<evidence type="ECO:0000313" key="1">
    <source>
        <dbReference type="EMBL" id="OLU47393.1"/>
    </source>
</evidence>
<dbReference type="RefSeq" id="WP_076340825.1">
    <property type="nucleotide sequence ID" value="NZ_CAMSPY010000041.1"/>
</dbReference>
<dbReference type="OrthoDB" id="362857at2"/>
<dbReference type="GeneID" id="78274932"/>
<dbReference type="EMBL" id="MPKA01000050">
    <property type="protein sequence ID" value="OLU47393.1"/>
    <property type="molecule type" value="Genomic_DNA"/>
</dbReference>
<dbReference type="Gene3D" id="3.30.2310.20">
    <property type="entry name" value="RelE-like"/>
    <property type="match status" value="1"/>
</dbReference>
<organism evidence="1 2">
    <name type="scientific">Dubosiella newyorkensis</name>
    <dbReference type="NCBI Taxonomy" id="1862672"/>
    <lineage>
        <taxon>Bacteria</taxon>
        <taxon>Bacillati</taxon>
        <taxon>Bacillota</taxon>
        <taxon>Erysipelotrichia</taxon>
        <taxon>Erysipelotrichales</taxon>
        <taxon>Erysipelotrichaceae</taxon>
        <taxon>Dubosiella</taxon>
    </lineage>
</organism>
<name>A0A1U7NP98_9FIRM</name>